<reference evidence="2 3" key="1">
    <citation type="submission" date="2019-01" db="EMBL/GenBank/DDBJ databases">
        <title>Intercellular communication is required for trap formation in the nematode-trapping fungus Duddingtonia flagrans.</title>
        <authorList>
            <person name="Youssar L."/>
            <person name="Wernet V."/>
            <person name="Hensel N."/>
            <person name="Hildebrandt H.-G."/>
            <person name="Fischer R."/>
        </authorList>
    </citation>
    <scope>NUCLEOTIDE SEQUENCE [LARGE SCALE GENOMIC DNA]</scope>
    <source>
        <strain evidence="2 3">CBS H-5679</strain>
    </source>
</reference>
<dbReference type="VEuPathDB" id="FungiDB:DFL_001345"/>
<dbReference type="AlphaFoldDB" id="A0A437AH24"/>
<name>A0A437AH24_ARTFL</name>
<accession>A0A437AH24</accession>
<dbReference type="Proteomes" id="UP000283090">
    <property type="component" value="Unassembled WGS sequence"/>
</dbReference>
<protein>
    <submittedName>
        <fullName evidence="2">Uncharacterized protein</fullName>
    </submittedName>
</protein>
<evidence type="ECO:0000313" key="2">
    <source>
        <dbReference type="EMBL" id="RVD90379.1"/>
    </source>
</evidence>
<sequence length="182" mass="19845">MLVQKTSVKPASAFNIPGYPRVAGGPNGKPFEFEYVTGHVAKAVHEQYKRFPLTAIPDDSKFKFSSHGQNECEISGKEMLTILHKKILACDNEDPEFTTAILQSIMADANVEGPGFTKRKGEVATIFPGTLSATEVQAPSATQSRPSKPTESKTSRPFEMANTKTKTKTKVKPSSRPKGMMP</sequence>
<comment type="caution">
    <text evidence="2">The sequence shown here is derived from an EMBL/GenBank/DDBJ whole genome shotgun (WGS) entry which is preliminary data.</text>
</comment>
<dbReference type="RefSeq" id="XP_067495923.1">
    <property type="nucleotide sequence ID" value="XM_067629953.1"/>
</dbReference>
<dbReference type="GeneID" id="93583656"/>
<keyword evidence="3" id="KW-1185">Reference proteome</keyword>
<proteinExistence type="predicted"/>
<evidence type="ECO:0000256" key="1">
    <source>
        <dbReference type="SAM" id="MobiDB-lite"/>
    </source>
</evidence>
<organism evidence="2 3">
    <name type="scientific">Arthrobotrys flagrans</name>
    <name type="common">Nematode-trapping fungus</name>
    <name type="synonym">Trichothecium flagrans</name>
    <dbReference type="NCBI Taxonomy" id="97331"/>
    <lineage>
        <taxon>Eukaryota</taxon>
        <taxon>Fungi</taxon>
        <taxon>Dikarya</taxon>
        <taxon>Ascomycota</taxon>
        <taxon>Pezizomycotina</taxon>
        <taxon>Orbiliomycetes</taxon>
        <taxon>Orbiliales</taxon>
        <taxon>Orbiliaceae</taxon>
        <taxon>Arthrobotrys</taxon>
    </lineage>
</organism>
<feature type="compositionally biased region" description="Basic residues" evidence="1">
    <location>
        <begin position="165"/>
        <end position="175"/>
    </location>
</feature>
<gene>
    <name evidence="2" type="ORF">DFL_001345</name>
</gene>
<dbReference type="OrthoDB" id="5347048at2759"/>
<feature type="compositionally biased region" description="Polar residues" evidence="1">
    <location>
        <begin position="134"/>
        <end position="147"/>
    </location>
</feature>
<evidence type="ECO:0000313" key="3">
    <source>
        <dbReference type="Proteomes" id="UP000283090"/>
    </source>
</evidence>
<feature type="region of interest" description="Disordered" evidence="1">
    <location>
        <begin position="134"/>
        <end position="182"/>
    </location>
</feature>
<dbReference type="EMBL" id="SAEB01000001">
    <property type="protein sequence ID" value="RVD90379.1"/>
    <property type="molecule type" value="Genomic_DNA"/>
</dbReference>